<feature type="non-terminal residue" evidence="3">
    <location>
        <position position="417"/>
    </location>
</feature>
<feature type="region of interest" description="Disordered" evidence="1">
    <location>
        <begin position="1"/>
        <end position="26"/>
    </location>
</feature>
<dbReference type="Proteomes" id="UP001480955">
    <property type="component" value="Unassembled WGS sequence"/>
</dbReference>
<evidence type="ECO:0000256" key="1">
    <source>
        <dbReference type="SAM" id="MobiDB-lite"/>
    </source>
</evidence>
<keyword evidence="4" id="KW-1185">Reference proteome</keyword>
<proteinExistence type="predicted"/>
<dbReference type="PANTHER" id="PTHR45527:SF1">
    <property type="entry name" value="FATTY ACID SYNTHASE"/>
    <property type="match status" value="1"/>
</dbReference>
<name>A0ABV1QTC5_9HYPH</name>
<protein>
    <submittedName>
        <fullName evidence="3">Amino acid adenylation domain-containing protein</fullName>
    </submittedName>
</protein>
<dbReference type="InterPro" id="IPR010071">
    <property type="entry name" value="AA_adenyl_dom"/>
</dbReference>
<evidence type="ECO:0000313" key="4">
    <source>
        <dbReference type="Proteomes" id="UP001480955"/>
    </source>
</evidence>
<gene>
    <name evidence="3" type="ORF">ABS772_22375</name>
</gene>
<dbReference type="PANTHER" id="PTHR45527">
    <property type="entry name" value="NONRIBOSOMAL PEPTIDE SYNTHETASE"/>
    <property type="match status" value="1"/>
</dbReference>
<dbReference type="PROSITE" id="PS00455">
    <property type="entry name" value="AMP_BINDING"/>
    <property type="match status" value="1"/>
</dbReference>
<feature type="domain" description="AMP-dependent synthetase/ligase" evidence="2">
    <location>
        <begin position="42"/>
        <end position="389"/>
    </location>
</feature>
<dbReference type="EMBL" id="JBELQE010000117">
    <property type="protein sequence ID" value="MER2252667.1"/>
    <property type="molecule type" value="Genomic_DNA"/>
</dbReference>
<dbReference type="Pfam" id="PF00501">
    <property type="entry name" value="AMP-binding"/>
    <property type="match status" value="1"/>
</dbReference>
<dbReference type="InterPro" id="IPR020845">
    <property type="entry name" value="AMP-binding_CS"/>
</dbReference>
<dbReference type="InterPro" id="IPR042099">
    <property type="entry name" value="ANL_N_sf"/>
</dbReference>
<reference evidence="3 4" key="1">
    <citation type="submission" date="2024-06" db="EMBL/GenBank/DDBJ databases">
        <authorList>
            <person name="Campbell A.G."/>
        </authorList>
    </citation>
    <scope>NUCLEOTIDE SEQUENCE [LARGE SCALE GENOMIC DNA]</scope>
    <source>
        <strain evidence="3 4">EM12</strain>
    </source>
</reference>
<accession>A0ABV1QTC5</accession>
<evidence type="ECO:0000313" key="3">
    <source>
        <dbReference type="EMBL" id="MER2252667.1"/>
    </source>
</evidence>
<dbReference type="Gene3D" id="3.40.50.12780">
    <property type="entry name" value="N-terminal domain of ligase-like"/>
    <property type="match status" value="1"/>
</dbReference>
<dbReference type="SUPFAM" id="SSF56801">
    <property type="entry name" value="Acetyl-CoA synthetase-like"/>
    <property type="match status" value="1"/>
</dbReference>
<comment type="caution">
    <text evidence="3">The sequence shown here is derived from an EMBL/GenBank/DDBJ whole genome shotgun (WGS) entry which is preliminary data.</text>
</comment>
<organism evidence="3 4">
    <name type="scientific">Methylorubrum podarium</name>
    <dbReference type="NCBI Taxonomy" id="200476"/>
    <lineage>
        <taxon>Bacteria</taxon>
        <taxon>Pseudomonadati</taxon>
        <taxon>Pseudomonadota</taxon>
        <taxon>Alphaproteobacteria</taxon>
        <taxon>Hyphomicrobiales</taxon>
        <taxon>Methylobacteriaceae</taxon>
        <taxon>Methylorubrum</taxon>
    </lineage>
</organism>
<evidence type="ECO:0000259" key="2">
    <source>
        <dbReference type="Pfam" id="PF00501"/>
    </source>
</evidence>
<dbReference type="InterPro" id="IPR000873">
    <property type="entry name" value="AMP-dep_synth/lig_dom"/>
</dbReference>
<dbReference type="NCBIfam" id="TIGR01733">
    <property type="entry name" value="AA-adenyl-dom"/>
    <property type="match status" value="1"/>
</dbReference>
<sequence>MSGLAEAGRHDGGPDGSLDGRAVLRGPSRPDLIRRETLAALFRASAAARPDAPCLIDAAEPESDGRRPVLTYAEVDARSDAIAAGLSARGIGPGDVVGLWMARGTELLIAQIGIAKSGAAWLPFDAEAPADRVAVCLGDAEARALLVSQALRLQAPEGTPALTTDEVRAAGQGGSAPDLDAAGLTPEHPAYLIYTSGSTGVPKGIVISHANICHFLRAGNAVYGLRADDVVFQGASVAFDLSMEEIWVPYLVGACLFVASPAMMGDVESLPAIIAEARVTVLDTVPTLLAMIPGDLPSVRLVLLGGEALPEPLVARWATGERRLFNTYGPTEATVVATAAEMRPGRAVTIGGPIPNYSVYVADEALNLLGLGEQGELLIGGPGVAAGYLKRPELTAEKFVANPYSSDGTDPVLYRSG</sequence>